<dbReference type="Gene3D" id="3.60.140.10">
    <property type="entry name" value="CNF1/YfiH-like putative cysteine hydrolases"/>
    <property type="match status" value="1"/>
</dbReference>
<dbReference type="GO" id="GO:0016787">
    <property type="term" value="F:hydrolase activity"/>
    <property type="evidence" value="ECO:0007669"/>
    <property type="project" value="UniProtKB-KW"/>
</dbReference>
<keyword evidence="6" id="KW-0862">Zinc</keyword>
<dbReference type="EMBL" id="CAFBLM010000001">
    <property type="protein sequence ID" value="CAB4857276.1"/>
    <property type="molecule type" value="Genomic_DNA"/>
</dbReference>
<evidence type="ECO:0000256" key="8">
    <source>
        <dbReference type="ARBA" id="ARBA00048968"/>
    </source>
</evidence>
<dbReference type="InterPro" id="IPR038371">
    <property type="entry name" value="Cu_polyphenol_OxRdtase_sf"/>
</dbReference>
<dbReference type="GO" id="GO:0005507">
    <property type="term" value="F:copper ion binding"/>
    <property type="evidence" value="ECO:0007669"/>
    <property type="project" value="TreeGrafter"/>
</dbReference>
<comment type="catalytic activity">
    <reaction evidence="9">
        <text>S-methyl-5'-thioadenosine + phosphate = 5-(methylsulfanyl)-alpha-D-ribose 1-phosphate + adenine</text>
        <dbReference type="Rhea" id="RHEA:11852"/>
        <dbReference type="ChEBI" id="CHEBI:16708"/>
        <dbReference type="ChEBI" id="CHEBI:17509"/>
        <dbReference type="ChEBI" id="CHEBI:43474"/>
        <dbReference type="ChEBI" id="CHEBI:58533"/>
        <dbReference type="EC" id="2.4.2.28"/>
    </reaction>
    <physiologicalReaction direction="left-to-right" evidence="9">
        <dbReference type="Rhea" id="RHEA:11853"/>
    </physiologicalReaction>
</comment>
<accession>A0A6J7CGZ7</accession>
<evidence type="ECO:0000256" key="7">
    <source>
        <dbReference type="ARBA" id="ARBA00047989"/>
    </source>
</evidence>
<comment type="similarity">
    <text evidence="2">Belongs to the purine nucleoside phosphorylase YfiH/LACC1 family.</text>
</comment>
<evidence type="ECO:0000256" key="4">
    <source>
        <dbReference type="ARBA" id="ARBA00022723"/>
    </source>
</evidence>
<keyword evidence="3" id="KW-0808">Transferase</keyword>
<evidence type="ECO:0000256" key="5">
    <source>
        <dbReference type="ARBA" id="ARBA00022801"/>
    </source>
</evidence>
<evidence type="ECO:0000256" key="1">
    <source>
        <dbReference type="ARBA" id="ARBA00000553"/>
    </source>
</evidence>
<dbReference type="InterPro" id="IPR011324">
    <property type="entry name" value="Cytotoxic_necrot_fac-like_cat"/>
</dbReference>
<sequence>MRPWEVLTQDKRTIFCIDRRAGDAPDLSQLLPGIAPIQRMHQVHGCSIRQVMPDSDPAITQSADAMVATGGAVSLLVRTADCVPVVLWDHDLPLTAVVHAGWKGFVAGVVPATIESLVAAGASNLRAWVGPSICGACYPVGIDVQAQVVAVCAATQSVTDHGEPSVSIALGVIDQLQQSQVAVVGHDARCTLQTQELYSARGGDQVQRIQIVVAFDG</sequence>
<comment type="catalytic activity">
    <reaction evidence="8">
        <text>adenosine + phosphate = alpha-D-ribose 1-phosphate + adenine</text>
        <dbReference type="Rhea" id="RHEA:27642"/>
        <dbReference type="ChEBI" id="CHEBI:16335"/>
        <dbReference type="ChEBI" id="CHEBI:16708"/>
        <dbReference type="ChEBI" id="CHEBI:43474"/>
        <dbReference type="ChEBI" id="CHEBI:57720"/>
        <dbReference type="EC" id="2.4.2.1"/>
    </reaction>
    <physiologicalReaction direction="left-to-right" evidence="8">
        <dbReference type="Rhea" id="RHEA:27643"/>
    </physiologicalReaction>
</comment>
<dbReference type="GO" id="GO:0017061">
    <property type="term" value="F:S-methyl-5-thioadenosine phosphorylase activity"/>
    <property type="evidence" value="ECO:0007669"/>
    <property type="project" value="UniProtKB-EC"/>
</dbReference>
<proteinExistence type="inferred from homology"/>
<dbReference type="InterPro" id="IPR003730">
    <property type="entry name" value="Cu_polyphenol_OxRdtase"/>
</dbReference>
<protein>
    <submittedName>
        <fullName evidence="10">Unannotated protein</fullName>
    </submittedName>
</protein>
<dbReference type="PANTHER" id="PTHR30616:SF2">
    <property type="entry name" value="PURINE NUCLEOSIDE PHOSPHORYLASE LACC1"/>
    <property type="match status" value="1"/>
</dbReference>
<evidence type="ECO:0000313" key="10">
    <source>
        <dbReference type="EMBL" id="CAB4857276.1"/>
    </source>
</evidence>
<dbReference type="CDD" id="cd16833">
    <property type="entry name" value="YfiH"/>
    <property type="match status" value="1"/>
</dbReference>
<gene>
    <name evidence="10" type="ORF">UFOPK3401_00049</name>
</gene>
<keyword evidence="5" id="KW-0378">Hydrolase</keyword>
<evidence type="ECO:0000256" key="9">
    <source>
        <dbReference type="ARBA" id="ARBA00049893"/>
    </source>
</evidence>
<name>A0A6J7CGZ7_9ZZZZ</name>
<comment type="catalytic activity">
    <reaction evidence="1">
        <text>inosine + phosphate = alpha-D-ribose 1-phosphate + hypoxanthine</text>
        <dbReference type="Rhea" id="RHEA:27646"/>
        <dbReference type="ChEBI" id="CHEBI:17368"/>
        <dbReference type="ChEBI" id="CHEBI:17596"/>
        <dbReference type="ChEBI" id="CHEBI:43474"/>
        <dbReference type="ChEBI" id="CHEBI:57720"/>
        <dbReference type="EC" id="2.4.2.1"/>
    </reaction>
    <physiologicalReaction direction="left-to-right" evidence="1">
        <dbReference type="Rhea" id="RHEA:27647"/>
    </physiologicalReaction>
</comment>
<evidence type="ECO:0000256" key="2">
    <source>
        <dbReference type="ARBA" id="ARBA00007353"/>
    </source>
</evidence>
<dbReference type="PANTHER" id="PTHR30616">
    <property type="entry name" value="UNCHARACTERIZED PROTEIN YFIH"/>
    <property type="match status" value="1"/>
</dbReference>
<evidence type="ECO:0000256" key="3">
    <source>
        <dbReference type="ARBA" id="ARBA00022679"/>
    </source>
</evidence>
<dbReference type="AlphaFoldDB" id="A0A6J7CGZ7"/>
<evidence type="ECO:0000256" key="6">
    <source>
        <dbReference type="ARBA" id="ARBA00022833"/>
    </source>
</evidence>
<comment type="catalytic activity">
    <reaction evidence="7">
        <text>adenosine + H2O + H(+) = inosine + NH4(+)</text>
        <dbReference type="Rhea" id="RHEA:24408"/>
        <dbReference type="ChEBI" id="CHEBI:15377"/>
        <dbReference type="ChEBI" id="CHEBI:15378"/>
        <dbReference type="ChEBI" id="CHEBI:16335"/>
        <dbReference type="ChEBI" id="CHEBI:17596"/>
        <dbReference type="ChEBI" id="CHEBI:28938"/>
        <dbReference type="EC" id="3.5.4.4"/>
    </reaction>
    <physiologicalReaction direction="left-to-right" evidence="7">
        <dbReference type="Rhea" id="RHEA:24409"/>
    </physiologicalReaction>
</comment>
<dbReference type="SUPFAM" id="SSF64438">
    <property type="entry name" value="CNF1/YfiH-like putative cysteine hydrolases"/>
    <property type="match status" value="1"/>
</dbReference>
<dbReference type="Pfam" id="PF02578">
    <property type="entry name" value="Cu-oxidase_4"/>
    <property type="match status" value="1"/>
</dbReference>
<organism evidence="10">
    <name type="scientific">freshwater metagenome</name>
    <dbReference type="NCBI Taxonomy" id="449393"/>
    <lineage>
        <taxon>unclassified sequences</taxon>
        <taxon>metagenomes</taxon>
        <taxon>ecological metagenomes</taxon>
    </lineage>
</organism>
<keyword evidence="4" id="KW-0479">Metal-binding</keyword>
<reference evidence="10" key="1">
    <citation type="submission" date="2020-05" db="EMBL/GenBank/DDBJ databases">
        <authorList>
            <person name="Chiriac C."/>
            <person name="Salcher M."/>
            <person name="Ghai R."/>
            <person name="Kavagutti S V."/>
        </authorList>
    </citation>
    <scope>NUCLEOTIDE SEQUENCE</scope>
</reference>